<accession>A0A6J4UYA0</accession>
<dbReference type="AlphaFoldDB" id="A0A6J4UYA0"/>
<organism evidence="2">
    <name type="scientific">uncultured Thermomicrobiales bacterium</name>
    <dbReference type="NCBI Taxonomy" id="1645740"/>
    <lineage>
        <taxon>Bacteria</taxon>
        <taxon>Pseudomonadati</taxon>
        <taxon>Thermomicrobiota</taxon>
        <taxon>Thermomicrobia</taxon>
        <taxon>Thermomicrobiales</taxon>
        <taxon>environmental samples</taxon>
    </lineage>
</organism>
<feature type="non-terminal residue" evidence="2">
    <location>
        <position position="121"/>
    </location>
</feature>
<feature type="region of interest" description="Disordered" evidence="1">
    <location>
        <begin position="67"/>
        <end position="121"/>
    </location>
</feature>
<evidence type="ECO:0000256" key="1">
    <source>
        <dbReference type="SAM" id="MobiDB-lite"/>
    </source>
</evidence>
<protein>
    <submittedName>
        <fullName evidence="2">Uncharacterized protein</fullName>
    </submittedName>
</protein>
<name>A0A6J4UYA0_9BACT</name>
<reference evidence="2" key="1">
    <citation type="submission" date="2020-02" db="EMBL/GenBank/DDBJ databases">
        <authorList>
            <person name="Meier V. D."/>
        </authorList>
    </citation>
    <scope>NUCLEOTIDE SEQUENCE</scope>
    <source>
        <strain evidence="2">AVDCRST_MAG73</strain>
    </source>
</reference>
<proteinExistence type="predicted"/>
<gene>
    <name evidence="2" type="ORF">AVDCRST_MAG73-3916</name>
</gene>
<feature type="compositionally biased region" description="Gly residues" evidence="1">
    <location>
        <begin position="90"/>
        <end position="103"/>
    </location>
</feature>
<feature type="non-terminal residue" evidence="2">
    <location>
        <position position="1"/>
    </location>
</feature>
<sequence length="121" mass="11788">GGGPQHGRDVGGGGVPGFGGGERVAGRGAVAAVGALRVVSRGDAAAVPVSARVFAAGERGAVHHLDPLHNRAAGADPGRRRTRLRQHTGDGAGAGAGGIGRDGGQLCSGPRGVQHRDGQLV</sequence>
<dbReference type="EMBL" id="CADCWE010000254">
    <property type="protein sequence ID" value="CAA9563220.1"/>
    <property type="molecule type" value="Genomic_DNA"/>
</dbReference>
<evidence type="ECO:0000313" key="2">
    <source>
        <dbReference type="EMBL" id="CAA9563220.1"/>
    </source>
</evidence>
<feature type="region of interest" description="Disordered" evidence="1">
    <location>
        <begin position="1"/>
        <end position="23"/>
    </location>
</feature>